<protein>
    <submittedName>
        <fullName evidence="1">AraC family transcriptional regulator</fullName>
    </submittedName>
</protein>
<name>A0A323V559_9ACTN</name>
<organism evidence="1 2">
    <name type="scientific">Modestobacter versicolor</name>
    <dbReference type="NCBI Taxonomy" id="429133"/>
    <lineage>
        <taxon>Bacteria</taxon>
        <taxon>Bacillati</taxon>
        <taxon>Actinomycetota</taxon>
        <taxon>Actinomycetes</taxon>
        <taxon>Geodermatophilales</taxon>
        <taxon>Geodermatophilaceae</taxon>
        <taxon>Modestobacter</taxon>
    </lineage>
</organism>
<dbReference type="Proteomes" id="UP000247602">
    <property type="component" value="Unassembled WGS sequence"/>
</dbReference>
<accession>A0A323V559</accession>
<proteinExistence type="predicted"/>
<reference evidence="1 2" key="1">
    <citation type="submission" date="2018-06" db="EMBL/GenBank/DDBJ databases">
        <title>Draft genome sequence of Modestobacter versicolor CP153-2.</title>
        <authorList>
            <person name="Gundlapally S.R."/>
        </authorList>
    </citation>
    <scope>NUCLEOTIDE SEQUENCE [LARGE SCALE GENOMIC DNA]</scope>
    <source>
        <strain evidence="1 2">CP153-2</strain>
    </source>
</reference>
<feature type="non-terminal residue" evidence="1">
    <location>
        <position position="1"/>
    </location>
</feature>
<dbReference type="EMBL" id="QKNV01000396">
    <property type="protein sequence ID" value="PZA19210.1"/>
    <property type="molecule type" value="Genomic_DNA"/>
</dbReference>
<evidence type="ECO:0000313" key="2">
    <source>
        <dbReference type="Proteomes" id="UP000247602"/>
    </source>
</evidence>
<keyword evidence="2" id="KW-1185">Reference proteome</keyword>
<sequence length="46" mass="4773">YADQAHLTREWRALSGLPPTGWLAAELGFVQDGTAAGAAGSGHDHL</sequence>
<gene>
    <name evidence="1" type="ORF">DMO24_21950</name>
</gene>
<evidence type="ECO:0000313" key="1">
    <source>
        <dbReference type="EMBL" id="PZA19210.1"/>
    </source>
</evidence>
<dbReference type="AlphaFoldDB" id="A0A323V559"/>
<comment type="caution">
    <text evidence="1">The sequence shown here is derived from an EMBL/GenBank/DDBJ whole genome shotgun (WGS) entry which is preliminary data.</text>
</comment>